<gene>
    <name evidence="1" type="ORF">PACLA_8A037542</name>
</gene>
<keyword evidence="2" id="KW-1185">Reference proteome</keyword>
<dbReference type="OrthoDB" id="8739725at2759"/>
<reference evidence="1" key="1">
    <citation type="submission" date="2020-04" db="EMBL/GenBank/DDBJ databases">
        <authorList>
            <person name="Alioto T."/>
            <person name="Alioto T."/>
            <person name="Gomez Garrido J."/>
        </authorList>
    </citation>
    <scope>NUCLEOTIDE SEQUENCE</scope>
    <source>
        <strain evidence="1">A484AB</strain>
    </source>
</reference>
<organism evidence="1 2">
    <name type="scientific">Paramuricea clavata</name>
    <name type="common">Red gorgonian</name>
    <name type="synonym">Violescent sea-whip</name>
    <dbReference type="NCBI Taxonomy" id="317549"/>
    <lineage>
        <taxon>Eukaryota</taxon>
        <taxon>Metazoa</taxon>
        <taxon>Cnidaria</taxon>
        <taxon>Anthozoa</taxon>
        <taxon>Octocorallia</taxon>
        <taxon>Malacalcyonacea</taxon>
        <taxon>Plexauridae</taxon>
        <taxon>Paramuricea</taxon>
    </lineage>
</organism>
<evidence type="ECO:0000313" key="2">
    <source>
        <dbReference type="Proteomes" id="UP001152795"/>
    </source>
</evidence>
<dbReference type="Proteomes" id="UP001152795">
    <property type="component" value="Unassembled WGS sequence"/>
</dbReference>
<accession>A0A7D9KI78</accession>
<name>A0A7D9KI78_PARCT</name>
<comment type="caution">
    <text evidence="1">The sequence shown here is derived from an EMBL/GenBank/DDBJ whole genome shotgun (WGS) entry which is preliminary data.</text>
</comment>
<sequence>MPASTKKRPDKEKLLAIQFESLKERTDSLLAIADKNLDTYKPEVAAAMFEKVSSLIEELTGSFSSWLLVSTDLEDDKILSVKSSFNNTSKIADEVLVKLKAASPVPVPTPPVKMEKPSLSSSKLRKVDFRPLEKSGTKNWFHDLEIVFKAMGITEEDIQYAALLRLIDAQTSNLLTSISRSKPDDSYSQAKALIISEFSLSKYDRAKLYLLESSPGPEENLSHFASRIEVLFDDLSLDDIRKFTVLRHAPSSVRLQLAGSGFDSKSFVDLVREADQLTQRAKQDSFVVGAIQNKSRTNPGKQNNRSKVCSFHVRFGNNARTCSGEGKCLLWSKGLPLPRENTSGNDAGKPSRG</sequence>
<dbReference type="AlphaFoldDB" id="A0A7D9KI78"/>
<dbReference type="EMBL" id="CACRXK020034984">
    <property type="protein sequence ID" value="CAB4044447.1"/>
    <property type="molecule type" value="Genomic_DNA"/>
</dbReference>
<proteinExistence type="predicted"/>
<protein>
    <submittedName>
        <fullName evidence="1">Uncharacterized protein</fullName>
    </submittedName>
</protein>
<evidence type="ECO:0000313" key="1">
    <source>
        <dbReference type="EMBL" id="CAB4044447.1"/>
    </source>
</evidence>